<name>A0A7J0EEK6_9ERIC</name>
<evidence type="ECO:0000313" key="1">
    <source>
        <dbReference type="EMBL" id="GFY84800.1"/>
    </source>
</evidence>
<dbReference type="Proteomes" id="UP000585474">
    <property type="component" value="Unassembled WGS sequence"/>
</dbReference>
<evidence type="ECO:0000313" key="2">
    <source>
        <dbReference type="Proteomes" id="UP000585474"/>
    </source>
</evidence>
<reference evidence="1 2" key="1">
    <citation type="submission" date="2019-07" db="EMBL/GenBank/DDBJ databases">
        <title>De Novo Assembly of kiwifruit Actinidia rufa.</title>
        <authorList>
            <person name="Sugita-Konishi S."/>
            <person name="Sato K."/>
            <person name="Mori E."/>
            <person name="Abe Y."/>
            <person name="Kisaki G."/>
            <person name="Hamano K."/>
            <person name="Suezawa K."/>
            <person name="Otani M."/>
            <person name="Fukuda T."/>
            <person name="Manabe T."/>
            <person name="Gomi K."/>
            <person name="Tabuchi M."/>
            <person name="Akimitsu K."/>
            <person name="Kataoka I."/>
        </authorList>
    </citation>
    <scope>NUCLEOTIDE SEQUENCE [LARGE SCALE GENOMIC DNA]</scope>
    <source>
        <strain evidence="2">cv. Fuchu</strain>
    </source>
</reference>
<proteinExistence type="predicted"/>
<protein>
    <submittedName>
        <fullName evidence="1">Uncharacterized protein</fullName>
    </submittedName>
</protein>
<gene>
    <name evidence="1" type="ORF">Acr_03g0015740</name>
</gene>
<organism evidence="1 2">
    <name type="scientific">Actinidia rufa</name>
    <dbReference type="NCBI Taxonomy" id="165716"/>
    <lineage>
        <taxon>Eukaryota</taxon>
        <taxon>Viridiplantae</taxon>
        <taxon>Streptophyta</taxon>
        <taxon>Embryophyta</taxon>
        <taxon>Tracheophyta</taxon>
        <taxon>Spermatophyta</taxon>
        <taxon>Magnoliopsida</taxon>
        <taxon>eudicotyledons</taxon>
        <taxon>Gunneridae</taxon>
        <taxon>Pentapetalae</taxon>
        <taxon>asterids</taxon>
        <taxon>Ericales</taxon>
        <taxon>Actinidiaceae</taxon>
        <taxon>Actinidia</taxon>
    </lineage>
</organism>
<comment type="caution">
    <text evidence="1">The sequence shown here is derived from an EMBL/GenBank/DDBJ whole genome shotgun (WGS) entry which is preliminary data.</text>
</comment>
<sequence>MMGRTEAELSLLSKLSSPLHRSSVQSQPKTTAVRAEVIVSAELSLLNKLEAITALELGRGAMADSNPRGVRRHKLGHRWFDKQQAEATYTTIEAILDFLLSSIISFKQTTPQGCFG</sequence>
<dbReference type="AlphaFoldDB" id="A0A7J0EEK6"/>
<keyword evidence="2" id="KW-1185">Reference proteome</keyword>
<accession>A0A7J0EEK6</accession>
<dbReference type="EMBL" id="BJWL01000003">
    <property type="protein sequence ID" value="GFY84800.1"/>
    <property type="molecule type" value="Genomic_DNA"/>
</dbReference>